<dbReference type="InterPro" id="IPR011009">
    <property type="entry name" value="Kinase-like_dom_sf"/>
</dbReference>
<dbReference type="GO" id="GO:0004674">
    <property type="term" value="F:protein serine/threonine kinase activity"/>
    <property type="evidence" value="ECO:0007669"/>
    <property type="project" value="TreeGrafter"/>
</dbReference>
<dbReference type="GO" id="GO:0005524">
    <property type="term" value="F:ATP binding"/>
    <property type="evidence" value="ECO:0007669"/>
    <property type="project" value="InterPro"/>
</dbReference>
<dbReference type="AlphaFoldDB" id="A0A3M7EJR4"/>
<dbReference type="EMBL" id="QWIO01001209">
    <property type="protein sequence ID" value="RMY76743.1"/>
    <property type="molecule type" value="Genomic_DNA"/>
</dbReference>
<dbReference type="SUPFAM" id="SSF56112">
    <property type="entry name" value="Protein kinase-like (PK-like)"/>
    <property type="match status" value="1"/>
</dbReference>
<sequence>MLPRYCARRTRTSSSNRISSIRVKSTITGDSGRTYTDGEVLRRHPEDKRFDIYKAKSAGKSFVYKRVPRPFFDLSQRMAGDFHSPRRLRMHVDCSSKESILVYAYFRDTLLALLSDDPAFPANERLRIMRGVGEAIQELHRKDWVHTGLSFPPINPDNILVYWTSDVEGKKVVTNVALGDFDIACKLMEGETRHTPHAVGNAMWRSPEGQTGISTMASDIYSLGLVYIYALGGADLLILNDYQSLAKAGVTPEQEVLTRHFCYFGPVPGSLYQQIKDEKWRHALQLASSMAEAEVKERPMLRLRAWGQELGESALDLLSAMTNIDPKGRLTIDQVLAHPYWQECES</sequence>
<accession>A0A3M7EJR4</accession>
<evidence type="ECO:0000313" key="2">
    <source>
        <dbReference type="EMBL" id="RMY76743.1"/>
    </source>
</evidence>
<dbReference type="InterPro" id="IPR000719">
    <property type="entry name" value="Prot_kinase_dom"/>
</dbReference>
<dbReference type="Gene3D" id="1.10.510.10">
    <property type="entry name" value="Transferase(Phosphotransferase) domain 1"/>
    <property type="match status" value="1"/>
</dbReference>
<proteinExistence type="predicted"/>
<dbReference type="PANTHER" id="PTHR44167">
    <property type="entry name" value="OVARIAN-SPECIFIC SERINE/THREONINE-PROTEIN KINASE LOK-RELATED"/>
    <property type="match status" value="1"/>
</dbReference>
<dbReference type="GO" id="GO:0005634">
    <property type="term" value="C:nucleus"/>
    <property type="evidence" value="ECO:0007669"/>
    <property type="project" value="TreeGrafter"/>
</dbReference>
<dbReference type="GO" id="GO:0044773">
    <property type="term" value="P:mitotic DNA damage checkpoint signaling"/>
    <property type="evidence" value="ECO:0007669"/>
    <property type="project" value="TreeGrafter"/>
</dbReference>
<evidence type="ECO:0000313" key="3">
    <source>
        <dbReference type="Proteomes" id="UP000269539"/>
    </source>
</evidence>
<reference evidence="2 3" key="1">
    <citation type="journal article" date="2018" name="BMC Genomics">
        <title>Genomic evidence for intraspecific hybridization in a clonal and extremely halotolerant yeast.</title>
        <authorList>
            <person name="Gostincar C."/>
            <person name="Stajich J.E."/>
            <person name="Zupancic J."/>
            <person name="Zalar P."/>
            <person name="Gunde-Cimerman N."/>
        </authorList>
    </citation>
    <scope>NUCLEOTIDE SEQUENCE [LARGE SCALE GENOMIC DNA]</scope>
    <source>
        <strain evidence="2 3">EXF-10513</strain>
    </source>
</reference>
<gene>
    <name evidence="2" type="ORF">D0864_09584</name>
</gene>
<comment type="caution">
    <text evidence="2">The sequence shown here is derived from an EMBL/GenBank/DDBJ whole genome shotgun (WGS) entry which is preliminary data.</text>
</comment>
<dbReference type="SMART" id="SM00220">
    <property type="entry name" value="S_TKc"/>
    <property type="match status" value="1"/>
</dbReference>
<protein>
    <recommendedName>
        <fullName evidence="1">Protein kinase domain-containing protein</fullName>
    </recommendedName>
</protein>
<dbReference type="PANTHER" id="PTHR44167:SF24">
    <property type="entry name" value="SERINE_THREONINE-PROTEIN KINASE CHK2"/>
    <property type="match status" value="1"/>
</dbReference>
<evidence type="ECO:0000259" key="1">
    <source>
        <dbReference type="PROSITE" id="PS50011"/>
    </source>
</evidence>
<dbReference type="Proteomes" id="UP000269539">
    <property type="component" value="Unassembled WGS sequence"/>
</dbReference>
<organism evidence="2 3">
    <name type="scientific">Hortaea werneckii</name>
    <name type="common">Black yeast</name>
    <name type="synonym">Cladosporium werneckii</name>
    <dbReference type="NCBI Taxonomy" id="91943"/>
    <lineage>
        <taxon>Eukaryota</taxon>
        <taxon>Fungi</taxon>
        <taxon>Dikarya</taxon>
        <taxon>Ascomycota</taxon>
        <taxon>Pezizomycotina</taxon>
        <taxon>Dothideomycetes</taxon>
        <taxon>Dothideomycetidae</taxon>
        <taxon>Mycosphaerellales</taxon>
        <taxon>Teratosphaeriaceae</taxon>
        <taxon>Hortaea</taxon>
    </lineage>
</organism>
<dbReference type="PROSITE" id="PS50011">
    <property type="entry name" value="PROTEIN_KINASE_DOM"/>
    <property type="match status" value="1"/>
</dbReference>
<name>A0A3M7EJR4_HORWE</name>
<dbReference type="Pfam" id="PF00069">
    <property type="entry name" value="Pkinase"/>
    <property type="match status" value="1"/>
</dbReference>
<feature type="domain" description="Protein kinase" evidence="1">
    <location>
        <begin position="1"/>
        <end position="341"/>
    </location>
</feature>